<dbReference type="PANTHER" id="PTHR43441">
    <property type="entry name" value="RIBOSOMAL-PROTEIN-SERINE ACETYLTRANSFERASE"/>
    <property type="match status" value="1"/>
</dbReference>
<organism evidence="2 3">
    <name type="scientific">Peribacillus psychrosaccharolyticus</name>
    <name type="common">Bacillus psychrosaccharolyticus</name>
    <dbReference type="NCBI Taxonomy" id="1407"/>
    <lineage>
        <taxon>Bacteria</taxon>
        <taxon>Bacillati</taxon>
        <taxon>Bacillota</taxon>
        <taxon>Bacilli</taxon>
        <taxon>Bacillales</taxon>
        <taxon>Bacillaceae</taxon>
        <taxon>Peribacillus</taxon>
    </lineage>
</organism>
<dbReference type="Gene3D" id="3.40.630.30">
    <property type="match status" value="1"/>
</dbReference>
<keyword evidence="3" id="KW-1185">Reference proteome</keyword>
<proteinExistence type="predicted"/>
<dbReference type="GO" id="GO:0008999">
    <property type="term" value="F:protein-N-terminal-alanine acetyltransferase activity"/>
    <property type="evidence" value="ECO:0007669"/>
    <property type="project" value="TreeGrafter"/>
</dbReference>
<dbReference type="Pfam" id="PF13302">
    <property type="entry name" value="Acetyltransf_3"/>
    <property type="match status" value="1"/>
</dbReference>
<protein>
    <submittedName>
        <fullName evidence="2">GNAT family N-acetyltransferase</fullName>
    </submittedName>
</protein>
<dbReference type="PROSITE" id="PS51186">
    <property type="entry name" value="GNAT"/>
    <property type="match status" value="1"/>
</dbReference>
<feature type="domain" description="N-acetyltransferase" evidence="1">
    <location>
        <begin position="37"/>
        <end position="188"/>
    </location>
</feature>
<evidence type="ECO:0000313" key="2">
    <source>
        <dbReference type="EMBL" id="QQT02811.1"/>
    </source>
</evidence>
<sequence>MGPIVIEMPSSLETDRLLLRVPFLSGDGRVVNKAIRESIAELSKWLPFAQEIPPVEETESNLRNAHIKFLARESFRFLIFHKETDEYIGTSSIHNIDWEVKSGDIGYWIDKKYSGNGYMTEAIKRLTDLGMNQLGFNRLEIRCEAANVKSQAIPEKLGFKLEAVLKNEDLSADGKTLTDTYVYGMIMKDYEEASVQSFDV</sequence>
<evidence type="ECO:0000259" key="1">
    <source>
        <dbReference type="PROSITE" id="PS51186"/>
    </source>
</evidence>
<dbReference type="InterPro" id="IPR051908">
    <property type="entry name" value="Ribosomal_N-acetyltransferase"/>
</dbReference>
<dbReference type="EMBL" id="CP068053">
    <property type="protein sequence ID" value="QQT02811.1"/>
    <property type="molecule type" value="Genomic_DNA"/>
</dbReference>
<gene>
    <name evidence="2" type="ORF">I6J18_23010</name>
</gene>
<dbReference type="PANTHER" id="PTHR43441:SF3">
    <property type="entry name" value="ACETYLTRANSFERASE"/>
    <property type="match status" value="1"/>
</dbReference>
<name>A0A974NRL4_PERPY</name>
<dbReference type="GO" id="GO:1990189">
    <property type="term" value="F:protein N-terminal-serine acetyltransferase activity"/>
    <property type="evidence" value="ECO:0007669"/>
    <property type="project" value="TreeGrafter"/>
</dbReference>
<dbReference type="AlphaFoldDB" id="A0A974NRL4"/>
<dbReference type="InterPro" id="IPR000182">
    <property type="entry name" value="GNAT_dom"/>
</dbReference>
<dbReference type="InterPro" id="IPR016181">
    <property type="entry name" value="Acyl_CoA_acyltransferase"/>
</dbReference>
<reference evidence="2 3" key="1">
    <citation type="submission" date="2021-01" db="EMBL/GenBank/DDBJ databases">
        <title>FDA dAtabase for Regulatory Grade micrObial Sequences (FDA-ARGOS): Supporting development and validation of Infectious Disease Dx tests.</title>
        <authorList>
            <person name="Nelson B."/>
            <person name="Plummer A."/>
            <person name="Tallon L."/>
            <person name="Sadzewicz L."/>
            <person name="Zhao X."/>
            <person name="Boylan J."/>
            <person name="Ott S."/>
            <person name="Bowen H."/>
            <person name="Vavikolanu K."/>
            <person name="Mehta A."/>
            <person name="Aluvathingal J."/>
            <person name="Nadendla S."/>
            <person name="Myers T."/>
            <person name="Yan Y."/>
            <person name="Sichtig H."/>
        </authorList>
    </citation>
    <scope>NUCLEOTIDE SEQUENCE [LARGE SCALE GENOMIC DNA]</scope>
    <source>
        <strain evidence="2 3">FDAARGOS_1161</strain>
    </source>
</reference>
<dbReference type="KEGG" id="ppsr:I6J18_23010"/>
<dbReference type="GO" id="GO:0005737">
    <property type="term" value="C:cytoplasm"/>
    <property type="evidence" value="ECO:0007669"/>
    <property type="project" value="TreeGrafter"/>
</dbReference>
<dbReference type="SUPFAM" id="SSF55729">
    <property type="entry name" value="Acyl-CoA N-acyltransferases (Nat)"/>
    <property type="match status" value="1"/>
</dbReference>
<dbReference type="RefSeq" id="WP_051387474.1">
    <property type="nucleotide sequence ID" value="NZ_CP068053.1"/>
</dbReference>
<accession>A0A974NRL4</accession>
<dbReference type="Proteomes" id="UP000595254">
    <property type="component" value="Chromosome"/>
</dbReference>
<evidence type="ECO:0000313" key="3">
    <source>
        <dbReference type="Proteomes" id="UP000595254"/>
    </source>
</evidence>